<keyword evidence="1" id="KW-1133">Transmembrane helix</keyword>
<evidence type="ECO:0000256" key="1">
    <source>
        <dbReference type="SAM" id="Phobius"/>
    </source>
</evidence>
<gene>
    <name evidence="2" type="ORF">SDC9_77543</name>
</gene>
<organism evidence="2">
    <name type="scientific">bioreactor metagenome</name>
    <dbReference type="NCBI Taxonomy" id="1076179"/>
    <lineage>
        <taxon>unclassified sequences</taxon>
        <taxon>metagenomes</taxon>
        <taxon>ecological metagenomes</taxon>
    </lineage>
</organism>
<keyword evidence="1" id="KW-0812">Transmembrane</keyword>
<keyword evidence="1" id="KW-0472">Membrane</keyword>
<comment type="caution">
    <text evidence="2">The sequence shown here is derived from an EMBL/GenBank/DDBJ whole genome shotgun (WGS) entry which is preliminary data.</text>
</comment>
<evidence type="ECO:0000313" key="2">
    <source>
        <dbReference type="EMBL" id="MPM30990.1"/>
    </source>
</evidence>
<proteinExistence type="predicted"/>
<dbReference type="AlphaFoldDB" id="A0A644YR60"/>
<feature type="transmembrane region" description="Helical" evidence="1">
    <location>
        <begin position="59"/>
        <end position="84"/>
    </location>
</feature>
<dbReference type="EMBL" id="VSSQ01005947">
    <property type="protein sequence ID" value="MPM30990.1"/>
    <property type="molecule type" value="Genomic_DNA"/>
</dbReference>
<accession>A0A644YR60</accession>
<reference evidence="2" key="1">
    <citation type="submission" date="2019-08" db="EMBL/GenBank/DDBJ databases">
        <authorList>
            <person name="Kucharzyk K."/>
            <person name="Murdoch R.W."/>
            <person name="Higgins S."/>
            <person name="Loffler F."/>
        </authorList>
    </citation>
    <scope>NUCLEOTIDE SEQUENCE</scope>
</reference>
<sequence length="163" mass="18725">MIRTRHPERLVAIHPLIANQDILQGFVDCVAHMQPACDVWRWYYDGIRRFAGVGTRMKISALFPFLVQCGFHARVVIGFFHFWAHNRSLPAFQRIYCFIIKTPASSKDEADARGTTFVECRSNLQAFLLCFLNADNRKTLIIPFAFPAPMRPSACLRQPFFSA</sequence>
<name>A0A644YR60_9ZZZZ</name>
<protein>
    <submittedName>
        <fullName evidence="2">Uncharacterized protein</fullName>
    </submittedName>
</protein>